<evidence type="ECO:0000256" key="1">
    <source>
        <dbReference type="SAM" id="MobiDB-lite"/>
    </source>
</evidence>
<dbReference type="GO" id="GO:0051726">
    <property type="term" value="P:regulation of cell cycle"/>
    <property type="evidence" value="ECO:0007669"/>
    <property type="project" value="InterPro"/>
</dbReference>
<dbReference type="RefSeq" id="XP_013769033.1">
    <property type="nucleotide sequence ID" value="XM_013913579.1"/>
</dbReference>
<protein>
    <submittedName>
        <fullName evidence="3">Regulator of cell cycle RGCC</fullName>
    </submittedName>
</protein>
<feature type="region of interest" description="Disordered" evidence="1">
    <location>
        <begin position="28"/>
        <end position="73"/>
    </location>
</feature>
<dbReference type="Proteomes" id="UP000695023">
    <property type="component" value="Unplaced"/>
</dbReference>
<dbReference type="PANTHER" id="PTHR32193">
    <property type="entry name" value="REGULATOR OF CELL CYCLE RGCC"/>
    <property type="match status" value="1"/>
</dbReference>
<evidence type="ECO:0000313" key="3">
    <source>
        <dbReference type="RefSeq" id="XP_013769033.1"/>
    </source>
</evidence>
<dbReference type="GeneID" id="102192434"/>
<dbReference type="PANTHER" id="PTHR32193:SF5">
    <property type="entry name" value="RGCC PROTEIN"/>
    <property type="match status" value="1"/>
</dbReference>
<accession>A0A9Y6M653</accession>
<dbReference type="AlphaFoldDB" id="A0A9Y6M653"/>
<keyword evidence="2" id="KW-1185">Reference proteome</keyword>
<gene>
    <name evidence="3" type="primary">LOC102192434</name>
</gene>
<evidence type="ECO:0000313" key="2">
    <source>
        <dbReference type="Proteomes" id="UP000695023"/>
    </source>
</evidence>
<proteinExistence type="predicted"/>
<sequence length="178" mass="19618">MSSDSTMDLDLELGELLQEFQDVVEELKAPSQSRPHAYQKALHEAKTLTGLSEDSGVEDSDYSSEPSMGNSLNTSEEELHTAGITLASKAKLGDTRDLESFIDMLDRELAGAYLRKLHPLSSNLFLTSFVLSRQASRLEYVTVAETRRHERGVCFGVLDCVAVSSLFLQCTVPPAVYL</sequence>
<organism evidence="2 3">
    <name type="scientific">Pundamilia nyererei</name>
    <dbReference type="NCBI Taxonomy" id="303518"/>
    <lineage>
        <taxon>Eukaryota</taxon>
        <taxon>Metazoa</taxon>
        <taxon>Chordata</taxon>
        <taxon>Craniata</taxon>
        <taxon>Vertebrata</taxon>
        <taxon>Euteleostomi</taxon>
        <taxon>Actinopterygii</taxon>
        <taxon>Neopterygii</taxon>
        <taxon>Teleostei</taxon>
        <taxon>Neoteleostei</taxon>
        <taxon>Acanthomorphata</taxon>
        <taxon>Ovalentaria</taxon>
        <taxon>Cichlomorphae</taxon>
        <taxon>Cichliformes</taxon>
        <taxon>Cichlidae</taxon>
        <taxon>African cichlids</taxon>
        <taxon>Pseudocrenilabrinae</taxon>
        <taxon>Haplochromini</taxon>
        <taxon>Pundamilia</taxon>
    </lineage>
</organism>
<dbReference type="InterPro" id="IPR029252">
    <property type="entry name" value="RGCC"/>
</dbReference>
<reference evidence="3" key="1">
    <citation type="submission" date="2025-08" db="UniProtKB">
        <authorList>
            <consortium name="RefSeq"/>
        </authorList>
    </citation>
    <scope>IDENTIFICATION</scope>
</reference>
<dbReference type="Pfam" id="PF15151">
    <property type="entry name" value="RGCC"/>
    <property type="match status" value="1"/>
</dbReference>
<name>A0A9Y6M653_9CICH</name>
<feature type="compositionally biased region" description="Polar residues" evidence="1">
    <location>
        <begin position="63"/>
        <end position="73"/>
    </location>
</feature>